<feature type="compositionally biased region" description="Low complexity" evidence="1">
    <location>
        <begin position="178"/>
        <end position="191"/>
    </location>
</feature>
<feature type="region of interest" description="Disordered" evidence="1">
    <location>
        <begin position="231"/>
        <end position="306"/>
    </location>
</feature>
<organism>
    <name type="scientific">Serpula lacrymans var. lacrymans (strain S7.9)</name>
    <name type="common">Dry rot fungus</name>
    <dbReference type="NCBI Taxonomy" id="578457"/>
    <lineage>
        <taxon>Eukaryota</taxon>
        <taxon>Fungi</taxon>
        <taxon>Dikarya</taxon>
        <taxon>Basidiomycota</taxon>
        <taxon>Agaricomycotina</taxon>
        <taxon>Agaricomycetes</taxon>
        <taxon>Agaricomycetidae</taxon>
        <taxon>Boletales</taxon>
        <taxon>Coniophorineae</taxon>
        <taxon>Serpulaceae</taxon>
        <taxon>Serpula</taxon>
    </lineage>
</organism>
<feature type="region of interest" description="Disordered" evidence="1">
    <location>
        <begin position="337"/>
        <end position="372"/>
    </location>
</feature>
<accession>F8NP94</accession>
<dbReference type="InterPro" id="IPR045865">
    <property type="entry name" value="ACT-like_dom_sf"/>
</dbReference>
<sequence>MLADFDNIARKDRHKQHSRSTRRLGSYEPVEMSYEKWKVLQIDSHSDQLDNSGARVHELSAPLAAAGISILYQSSYMSDFIFVKESRLTEVMILLGSAGFDSYSSDPNLLTSRVVSPLLSPTSMDDSSVVELCPDFTSDGGAVLTRTRSSTDASISTIASALLINPQVTPEHSPISPRPSSRTKSHSPTSSEVNILSPNLACVGLSDDSVDTWGLKLIKLVAFPDLIPLPHKMPTTSLTRGPFSSRGRCPSDLQNKIHTGDQTSAPPLYGVVDFPSSSSDSSDSSEEEGYFSHSPRRNRSSSSLISSAASRSYPDLAKSAPSCDSSFKHPAKHLISPIGAPSSLNSPSASRRPAFLRSETSRSHTTVRHSRNGNRMSVPFFSFTRTPEGSSLTTDVSLLAALFPPAERHMVICGGELDALDAHSSSDSEDDEESDSESSTLKCLQIDLRRFGLDKHGLVNRFSRVLEQNGINHMYSSTFKTANLLVDKVDASRAQALLRSC</sequence>
<protein>
    <recommendedName>
        <fullName evidence="2">CASTOR ACT domain-containing protein</fullName>
    </recommendedName>
</protein>
<feature type="compositionally biased region" description="Polar residues" evidence="1">
    <location>
        <begin position="252"/>
        <end position="265"/>
    </location>
</feature>
<dbReference type="PANTHER" id="PTHR31131:SF6">
    <property type="entry name" value="CASTOR ACT DOMAIN-CONTAINING PROTEIN"/>
    <property type="match status" value="1"/>
</dbReference>
<feature type="domain" description="CASTOR ACT" evidence="2">
    <location>
        <begin position="34"/>
        <end position="95"/>
    </location>
</feature>
<dbReference type="HOGENOM" id="CLU_026801_0_0_1"/>
<feature type="compositionally biased region" description="Basic residues" evidence="1">
    <location>
        <begin position="11"/>
        <end position="22"/>
    </location>
</feature>
<dbReference type="InterPro" id="IPR051719">
    <property type="entry name" value="CASTOR_mTORC1"/>
</dbReference>
<evidence type="ECO:0000313" key="3">
    <source>
        <dbReference type="EMBL" id="EGO27659.1"/>
    </source>
</evidence>
<evidence type="ECO:0000256" key="1">
    <source>
        <dbReference type="SAM" id="MobiDB-lite"/>
    </source>
</evidence>
<dbReference type="GeneID" id="18809446"/>
<proteinExistence type="predicted"/>
<dbReference type="AlphaFoldDB" id="F8NP94"/>
<dbReference type="KEGG" id="sla:SERLADRAFT_354879"/>
<feature type="region of interest" description="Disordered" evidence="1">
    <location>
        <begin position="168"/>
        <end position="193"/>
    </location>
</feature>
<dbReference type="PANTHER" id="PTHR31131">
    <property type="entry name" value="CHROMOSOME 1, WHOLE GENOME SHOTGUN SEQUENCE"/>
    <property type="match status" value="1"/>
</dbReference>
<dbReference type="Pfam" id="PF13840">
    <property type="entry name" value="ACT_7"/>
    <property type="match status" value="1"/>
</dbReference>
<dbReference type="OrthoDB" id="58529at2759"/>
<dbReference type="EMBL" id="GL945431">
    <property type="protein sequence ID" value="EGO27659.1"/>
    <property type="molecule type" value="Genomic_DNA"/>
</dbReference>
<gene>
    <name evidence="3" type="ORF">SERLADRAFT_354879</name>
</gene>
<evidence type="ECO:0000259" key="2">
    <source>
        <dbReference type="Pfam" id="PF13840"/>
    </source>
</evidence>
<dbReference type="InterPro" id="IPR027795">
    <property type="entry name" value="CASTOR_ACT_dom"/>
</dbReference>
<dbReference type="Proteomes" id="UP000008064">
    <property type="component" value="Unassembled WGS sequence"/>
</dbReference>
<dbReference type="SUPFAM" id="SSF55021">
    <property type="entry name" value="ACT-like"/>
    <property type="match status" value="1"/>
</dbReference>
<reference evidence="3" key="1">
    <citation type="submission" date="2011-04" db="EMBL/GenBank/DDBJ databases">
        <title>Evolution of plant cell wall degrading machinery underlies the functional diversity of forest fungi.</title>
        <authorList>
            <consortium name="US DOE Joint Genome Institute (JGI-PGF)"/>
            <person name="Eastwood D.C."/>
            <person name="Floudas D."/>
            <person name="Binder M."/>
            <person name="Majcherczyk A."/>
            <person name="Schneider P."/>
            <person name="Aerts A."/>
            <person name="Asiegbu F.O."/>
            <person name="Baker S.E."/>
            <person name="Barry K."/>
            <person name="Bendiksby M."/>
            <person name="Blumentritt M."/>
            <person name="Coutinho P.M."/>
            <person name="Cullen D."/>
            <person name="Cullen D."/>
            <person name="Gathman A."/>
            <person name="Goodell B."/>
            <person name="Henrissat B."/>
            <person name="Ihrmark K."/>
            <person name="Kauserud H."/>
            <person name="Kohler A."/>
            <person name="LaButti K."/>
            <person name="Lapidus A."/>
            <person name="Lavin J.L."/>
            <person name="Lee Y.-H."/>
            <person name="Lindquist E."/>
            <person name="Lilly W."/>
            <person name="Lucas S."/>
            <person name="Morin E."/>
            <person name="Murat C."/>
            <person name="Oguiza J.A."/>
            <person name="Park J."/>
            <person name="Pisabarro A.G."/>
            <person name="Riley R."/>
            <person name="Rosling A."/>
            <person name="Salamov A."/>
            <person name="Schmidt O."/>
            <person name="Schmutz J."/>
            <person name="Skrede I."/>
            <person name="Stenlid J."/>
            <person name="Wiebenga A."/>
            <person name="Xie X."/>
            <person name="Kues U."/>
            <person name="Hibbett D.S."/>
            <person name="Hoffmeister D."/>
            <person name="Hogberg N."/>
            <person name="Martin F."/>
            <person name="Grigoriev I.V."/>
            <person name="Watkinson S.C."/>
        </authorList>
    </citation>
    <scope>NUCLEOTIDE SEQUENCE</scope>
    <source>
        <strain evidence="3">S7.9</strain>
    </source>
</reference>
<name>F8NP94_SERL9</name>
<dbReference type="Gene3D" id="3.30.2130.10">
    <property type="entry name" value="VC0802-like"/>
    <property type="match status" value="2"/>
</dbReference>
<dbReference type="GO" id="GO:0006520">
    <property type="term" value="P:amino acid metabolic process"/>
    <property type="evidence" value="ECO:0007669"/>
    <property type="project" value="UniProtKB-ARBA"/>
</dbReference>
<dbReference type="RefSeq" id="XP_007315750.1">
    <property type="nucleotide sequence ID" value="XM_007315688.1"/>
</dbReference>
<dbReference type="GO" id="GO:0046394">
    <property type="term" value="P:carboxylic acid biosynthetic process"/>
    <property type="evidence" value="ECO:0007669"/>
    <property type="project" value="UniProtKB-ARBA"/>
</dbReference>
<feature type="region of interest" description="Disordered" evidence="1">
    <location>
        <begin position="1"/>
        <end position="25"/>
    </location>
</feature>